<evidence type="ECO:0000313" key="3">
    <source>
        <dbReference type="Proteomes" id="UP001177003"/>
    </source>
</evidence>
<dbReference type="EMBL" id="OX465077">
    <property type="protein sequence ID" value="CAI9269877.1"/>
    <property type="molecule type" value="Genomic_DNA"/>
</dbReference>
<evidence type="ECO:0000313" key="2">
    <source>
        <dbReference type="EMBL" id="CAI9269877.1"/>
    </source>
</evidence>
<dbReference type="AlphaFoldDB" id="A0AA35VWR1"/>
<feature type="compositionally biased region" description="Basic residues" evidence="1">
    <location>
        <begin position="299"/>
        <end position="308"/>
    </location>
</feature>
<keyword evidence="3" id="KW-1185">Reference proteome</keyword>
<proteinExistence type="predicted"/>
<protein>
    <submittedName>
        <fullName evidence="2">Uncharacterized protein</fullName>
    </submittedName>
</protein>
<name>A0AA35VWR1_LACSI</name>
<reference evidence="2" key="1">
    <citation type="submission" date="2023-04" db="EMBL/GenBank/DDBJ databases">
        <authorList>
            <person name="Vijverberg K."/>
            <person name="Xiong W."/>
            <person name="Schranz E."/>
        </authorList>
    </citation>
    <scope>NUCLEOTIDE SEQUENCE</scope>
</reference>
<evidence type="ECO:0000256" key="1">
    <source>
        <dbReference type="SAM" id="MobiDB-lite"/>
    </source>
</evidence>
<feature type="region of interest" description="Disordered" evidence="1">
    <location>
        <begin position="278"/>
        <end position="331"/>
    </location>
</feature>
<organism evidence="2 3">
    <name type="scientific">Lactuca saligna</name>
    <name type="common">Willowleaf lettuce</name>
    <dbReference type="NCBI Taxonomy" id="75948"/>
    <lineage>
        <taxon>Eukaryota</taxon>
        <taxon>Viridiplantae</taxon>
        <taxon>Streptophyta</taxon>
        <taxon>Embryophyta</taxon>
        <taxon>Tracheophyta</taxon>
        <taxon>Spermatophyta</taxon>
        <taxon>Magnoliopsida</taxon>
        <taxon>eudicotyledons</taxon>
        <taxon>Gunneridae</taxon>
        <taxon>Pentapetalae</taxon>
        <taxon>asterids</taxon>
        <taxon>campanulids</taxon>
        <taxon>Asterales</taxon>
        <taxon>Asteraceae</taxon>
        <taxon>Cichorioideae</taxon>
        <taxon>Cichorieae</taxon>
        <taxon>Lactucinae</taxon>
        <taxon>Lactuca</taxon>
    </lineage>
</organism>
<feature type="compositionally biased region" description="Low complexity" evidence="1">
    <location>
        <begin position="20"/>
        <end position="33"/>
    </location>
</feature>
<gene>
    <name evidence="2" type="ORF">LSALG_LOCUS10226</name>
</gene>
<accession>A0AA35VWR1</accession>
<sequence length="331" mass="36820">MVVGLYYDLQSKKAKKTDDGSSGTKVKSSKSTKQVPVIELEPIQLEPIIPDTQVTEKEVIPSKIGGLRRIKMKSKHKRRSSNMNVVQEGETIPDTRETTLIKHSSHVDTYVITPTEVSLANIVTVEAQTSDIPINIFDMDKNVIMGEDDSNKATKGFGGTFENLEFDEEETDFPDHMLMTMKQFKILNMKLNSIIKSQAILGVVILEEQKKTTRSKKVVAESSKKSVKEFTSTKSPKKVQIPEAEPIQPEIVVADTPSTQKEIIPTKTGVSHQGVIFHEIPAPASPSSKKRRETDKAKYISKKKKKGRVNISSESTADENETIPKTLEADL</sequence>
<dbReference type="Proteomes" id="UP001177003">
    <property type="component" value="Chromosome 1"/>
</dbReference>
<feature type="region of interest" description="Disordered" evidence="1">
    <location>
        <begin position="12"/>
        <end position="33"/>
    </location>
</feature>